<comment type="caution">
    <text evidence="4">The sequence shown here is derived from an EMBL/GenBank/DDBJ whole genome shotgun (WGS) entry which is preliminary data.</text>
</comment>
<dbReference type="InterPro" id="IPR000086">
    <property type="entry name" value="NUDIX_hydrolase_dom"/>
</dbReference>
<keyword evidence="5" id="KW-1185">Reference proteome</keyword>
<evidence type="ECO:0000256" key="2">
    <source>
        <dbReference type="ARBA" id="ARBA00022801"/>
    </source>
</evidence>
<sequence length="219" mass="24892">MENRPIIKKEQVETVYDSRFIKVFDLQYEPGKHYFDATRRSIENLAAVKNDEEFKQMLPDAVSCVVILKISGQEPRLCLSREYRYPAGQFLLSVPAGLLDPEDAAQENPVFHAAIRELREETGITLEESDSIRLVNPLVFSTPGMTDESNALVQITLNREEMPKVSQEGAVGTECFDGFLLVSQEEAQKILKDGVDDQELFYPLYTWAALMCFVTGMWE</sequence>
<dbReference type="PROSITE" id="PS51462">
    <property type="entry name" value="NUDIX"/>
    <property type="match status" value="1"/>
</dbReference>
<evidence type="ECO:0000313" key="4">
    <source>
        <dbReference type="EMBL" id="MST57656.1"/>
    </source>
</evidence>
<feature type="domain" description="Nudix hydrolase" evidence="3">
    <location>
        <begin position="57"/>
        <end position="210"/>
    </location>
</feature>
<organism evidence="4 5">
    <name type="scientific">Waltera intestinalis</name>
    <dbReference type="NCBI Taxonomy" id="2606635"/>
    <lineage>
        <taxon>Bacteria</taxon>
        <taxon>Bacillati</taxon>
        <taxon>Bacillota</taxon>
        <taxon>Clostridia</taxon>
        <taxon>Lachnospirales</taxon>
        <taxon>Lachnospiraceae</taxon>
        <taxon>Waltera</taxon>
    </lineage>
</organism>
<dbReference type="GO" id="GO:0019693">
    <property type="term" value="P:ribose phosphate metabolic process"/>
    <property type="evidence" value="ECO:0007669"/>
    <property type="project" value="TreeGrafter"/>
</dbReference>
<evidence type="ECO:0000259" key="3">
    <source>
        <dbReference type="PROSITE" id="PS51462"/>
    </source>
</evidence>
<dbReference type="PANTHER" id="PTHR11839:SF18">
    <property type="entry name" value="NUDIX HYDROLASE DOMAIN-CONTAINING PROTEIN"/>
    <property type="match status" value="1"/>
</dbReference>
<gene>
    <name evidence="4" type="ORF">FYJ59_05290</name>
</gene>
<name>A0A6L5YH50_9FIRM</name>
<evidence type="ECO:0000256" key="1">
    <source>
        <dbReference type="ARBA" id="ARBA00001946"/>
    </source>
</evidence>
<dbReference type="Pfam" id="PF00293">
    <property type="entry name" value="NUDIX"/>
    <property type="match status" value="1"/>
</dbReference>
<dbReference type="EMBL" id="VUMU01000004">
    <property type="protein sequence ID" value="MST57656.1"/>
    <property type="molecule type" value="Genomic_DNA"/>
</dbReference>
<dbReference type="InterPro" id="IPR015797">
    <property type="entry name" value="NUDIX_hydrolase-like_dom_sf"/>
</dbReference>
<dbReference type="RefSeq" id="WP_154495744.1">
    <property type="nucleotide sequence ID" value="NZ_VUMU01000004.1"/>
</dbReference>
<comment type="cofactor">
    <cofactor evidence="1">
        <name>Mg(2+)</name>
        <dbReference type="ChEBI" id="CHEBI:18420"/>
    </cofactor>
</comment>
<proteinExistence type="predicted"/>
<accession>A0A6L5YH50</accession>
<dbReference type="Proteomes" id="UP000476055">
    <property type="component" value="Unassembled WGS sequence"/>
</dbReference>
<dbReference type="SUPFAM" id="SSF55811">
    <property type="entry name" value="Nudix"/>
    <property type="match status" value="1"/>
</dbReference>
<reference evidence="4 5" key="1">
    <citation type="submission" date="2019-08" db="EMBL/GenBank/DDBJ databases">
        <title>In-depth cultivation of the pig gut microbiome towards novel bacterial diversity and tailored functional studies.</title>
        <authorList>
            <person name="Wylensek D."/>
            <person name="Hitch T.C.A."/>
            <person name="Clavel T."/>
        </authorList>
    </citation>
    <scope>NUCLEOTIDE SEQUENCE [LARGE SCALE GENOMIC DNA]</scope>
    <source>
        <strain evidence="4 5">WCA3-601-WT-6H</strain>
    </source>
</reference>
<dbReference type="GO" id="GO:0006753">
    <property type="term" value="P:nucleoside phosphate metabolic process"/>
    <property type="evidence" value="ECO:0007669"/>
    <property type="project" value="TreeGrafter"/>
</dbReference>
<evidence type="ECO:0000313" key="5">
    <source>
        <dbReference type="Proteomes" id="UP000476055"/>
    </source>
</evidence>
<dbReference type="CDD" id="cd03424">
    <property type="entry name" value="NUDIX_ADPRase_Nudt5_UGPPase_Nudt14"/>
    <property type="match status" value="1"/>
</dbReference>
<dbReference type="Gene3D" id="3.90.79.10">
    <property type="entry name" value="Nucleoside Triphosphate Pyrophosphohydrolase"/>
    <property type="match status" value="1"/>
</dbReference>
<dbReference type="PANTHER" id="PTHR11839">
    <property type="entry name" value="UDP/ADP-SUGAR PYROPHOSPHATASE"/>
    <property type="match status" value="1"/>
</dbReference>
<dbReference type="AlphaFoldDB" id="A0A6L5YH50"/>
<dbReference type="GO" id="GO:0016787">
    <property type="term" value="F:hydrolase activity"/>
    <property type="evidence" value="ECO:0007669"/>
    <property type="project" value="UniProtKB-KW"/>
</dbReference>
<protein>
    <submittedName>
        <fullName evidence="4">NUDIX hydrolase</fullName>
    </submittedName>
</protein>
<keyword evidence="2 4" id="KW-0378">Hydrolase</keyword>